<name>A0A6P0UFH1_9FLAO</name>
<dbReference type="AlphaFoldDB" id="A0A6P0UFH1"/>
<reference evidence="1 2" key="1">
    <citation type="submission" date="2020-01" db="EMBL/GenBank/DDBJ databases">
        <title>Muriicola jejuensis KCTC 22299.</title>
        <authorList>
            <person name="Wang G."/>
        </authorList>
    </citation>
    <scope>NUCLEOTIDE SEQUENCE [LARGE SCALE GENOMIC DNA]</scope>
    <source>
        <strain evidence="1 2">KCTC 22299</strain>
    </source>
</reference>
<keyword evidence="1" id="KW-0540">Nuclease</keyword>
<comment type="caution">
    <text evidence="1">The sequence shown here is derived from an EMBL/GenBank/DDBJ whole genome shotgun (WGS) entry which is preliminary data.</text>
</comment>
<evidence type="ECO:0000313" key="2">
    <source>
        <dbReference type="Proteomes" id="UP000468443"/>
    </source>
</evidence>
<dbReference type="Gene3D" id="1.10.30.50">
    <property type="match status" value="1"/>
</dbReference>
<accession>A0A6P0UFH1</accession>
<evidence type="ECO:0000313" key="1">
    <source>
        <dbReference type="EMBL" id="NER11767.1"/>
    </source>
</evidence>
<gene>
    <name evidence="1" type="ORF">GWK09_14645</name>
</gene>
<protein>
    <submittedName>
        <fullName evidence="1">HNH endonuclease</fullName>
    </submittedName>
</protein>
<dbReference type="GO" id="GO:0004519">
    <property type="term" value="F:endonuclease activity"/>
    <property type="evidence" value="ECO:0007669"/>
    <property type="project" value="UniProtKB-KW"/>
</dbReference>
<keyword evidence="1" id="KW-0255">Endonuclease</keyword>
<sequence>MANNWGIPKDVENVVRLRDGACVYCGVDFSIAHASRKTKPTWEHIVNDIRINGVNNIALCCTSCNASKGAKLIEDWLRSSYCLSKGISFDSVAQVVKDAILNPPTLVG</sequence>
<dbReference type="EMBL" id="JAABOP010000008">
    <property type="protein sequence ID" value="NER11767.1"/>
    <property type="molecule type" value="Genomic_DNA"/>
</dbReference>
<organism evidence="1 2">
    <name type="scientific">Muriicola jejuensis</name>
    <dbReference type="NCBI Taxonomy" id="504488"/>
    <lineage>
        <taxon>Bacteria</taxon>
        <taxon>Pseudomonadati</taxon>
        <taxon>Bacteroidota</taxon>
        <taxon>Flavobacteriia</taxon>
        <taxon>Flavobacteriales</taxon>
        <taxon>Flavobacteriaceae</taxon>
        <taxon>Muriicola</taxon>
    </lineage>
</organism>
<keyword evidence="2" id="KW-1185">Reference proteome</keyword>
<proteinExistence type="predicted"/>
<dbReference type="Proteomes" id="UP000468443">
    <property type="component" value="Unassembled WGS sequence"/>
</dbReference>
<keyword evidence="1" id="KW-0378">Hydrolase</keyword>